<feature type="transmembrane region" description="Helical" evidence="10">
    <location>
        <begin position="53"/>
        <end position="74"/>
    </location>
</feature>
<dbReference type="PANTHER" id="PTHR12413">
    <property type="entry name" value="DOLICHYL GLYCOSYLTRANSFERASE"/>
    <property type="match status" value="1"/>
</dbReference>
<evidence type="ECO:0000256" key="3">
    <source>
        <dbReference type="ARBA" id="ARBA00008715"/>
    </source>
</evidence>
<evidence type="ECO:0000256" key="4">
    <source>
        <dbReference type="ARBA" id="ARBA00022676"/>
    </source>
</evidence>
<feature type="transmembrane region" description="Helical" evidence="10">
    <location>
        <begin position="492"/>
        <end position="512"/>
    </location>
</feature>
<dbReference type="eggNOG" id="KOG2575">
    <property type="taxonomic scope" value="Eukaryota"/>
</dbReference>
<feature type="transmembrane region" description="Helical" evidence="10">
    <location>
        <begin position="524"/>
        <end position="546"/>
    </location>
</feature>
<dbReference type="KEGG" id="tpf:TPHA_0J00350"/>
<dbReference type="RefSeq" id="XP_003687292.1">
    <property type="nucleotide sequence ID" value="XM_003687244.1"/>
</dbReference>
<feature type="transmembrane region" description="Helical" evidence="10">
    <location>
        <begin position="374"/>
        <end position="392"/>
    </location>
</feature>
<evidence type="ECO:0000256" key="5">
    <source>
        <dbReference type="ARBA" id="ARBA00022679"/>
    </source>
</evidence>
<gene>
    <name evidence="11" type="primary">TPHA0J00350</name>
    <name evidence="11" type="ordered locus">TPHA_0J00350</name>
</gene>
<accession>G8BYB6</accession>
<comment type="subcellular location">
    <subcellularLocation>
        <location evidence="1 10">Endoplasmic reticulum membrane</location>
        <topology evidence="1 10">Multi-pass membrane protein</topology>
    </subcellularLocation>
</comment>
<keyword evidence="6 10" id="KW-0812">Transmembrane</keyword>
<keyword evidence="7 10" id="KW-0256">Endoplasmic reticulum</keyword>
<evidence type="ECO:0000256" key="1">
    <source>
        <dbReference type="ARBA" id="ARBA00004477"/>
    </source>
</evidence>
<dbReference type="GeneID" id="11533173"/>
<dbReference type="EC" id="2.4.1.-" evidence="10"/>
<dbReference type="GO" id="GO:0018279">
    <property type="term" value="P:protein N-linked glycosylation via asparagine"/>
    <property type="evidence" value="ECO:0007669"/>
    <property type="project" value="EnsemblFungi"/>
</dbReference>
<protein>
    <recommendedName>
        <fullName evidence="10">Alpha-1,3-glucosyltransferase</fullName>
        <ecNumber evidence="10">2.4.1.-</ecNumber>
    </recommendedName>
</protein>
<reference evidence="11 12" key="1">
    <citation type="journal article" date="2011" name="Proc. Natl. Acad. Sci. U.S.A.">
        <title>Evolutionary erosion of yeast sex chromosomes by mating-type switching accidents.</title>
        <authorList>
            <person name="Gordon J.L."/>
            <person name="Armisen D."/>
            <person name="Proux-Wera E."/>
            <person name="Oheigeartaigh S.S."/>
            <person name="Byrne K.P."/>
            <person name="Wolfe K.H."/>
        </authorList>
    </citation>
    <scope>NUCLEOTIDE SEQUENCE [LARGE SCALE GENOMIC DNA]</scope>
    <source>
        <strain evidence="12">ATCC 24235 / CBS 4417 / NBRC 1672 / NRRL Y-8282 / UCD 70-5</strain>
    </source>
</reference>
<evidence type="ECO:0000256" key="2">
    <source>
        <dbReference type="ARBA" id="ARBA00004922"/>
    </source>
</evidence>
<sequence length="559" mass="64778">MGKSGKHNSKKFVKQTHKNDISSLDETLDTEPFYASPLYTFLSPFKSTTNQWLSVYIIVLFALIIRCAIGLGPYSGMNEAPMFGDFEAQRHWMEITQHLPISQWYFYDLQYWGLDYPPLTAYHSYICGLIGKFFNPAWFELETSRGMEMKELKTFMRLTAIVSEVIFYIPAIIYFTTWVGKQRKQSPMGQYIAAAAILFQPCLMLIDHGHFQYNSVMLGLTVYAINNLLDDMYAPAAISFVMSICFKQMSLYYAPIFFAYLLGRSLFKKQFFNVSRFLNIAIATMVSFFTVFAPLYVFGGGKRNIIQSVHRIFPFARGIFEDKVANFWCVTNVIMKYKVNYTQDELQLYSLILTVVGFLPAMVTILWFPKKHLLPYSLAACAMSFFLFSFQVHEKTILVPLLPITLLYTSTDWNVLSLVSWINNVALFTLWPLLKKDGVVLQYGVCFILSNWLIGNFSFFTPRFLPKILTPGPPIQNVNTHYRRRSLLPNNIIWKIIIVLSYIVMVAIQGLELFVEPPPQYPDIFVLLNCTLGFCCFTSFWLWNYYKLFTLTSKNLQYL</sequence>
<keyword evidence="5 10" id="KW-0808">Transferase</keyword>
<dbReference type="STRING" id="1071381.G8BYB6"/>
<feature type="transmembrane region" description="Helical" evidence="10">
    <location>
        <begin position="250"/>
        <end position="267"/>
    </location>
</feature>
<evidence type="ECO:0000256" key="10">
    <source>
        <dbReference type="RuleBase" id="RU363110"/>
    </source>
</evidence>
<comment type="similarity">
    <text evidence="3 10">Belongs to the ALG6/ALG8 glucosyltransferase family.</text>
</comment>
<dbReference type="Pfam" id="PF03155">
    <property type="entry name" value="Alg6_Alg8"/>
    <property type="match status" value="1"/>
</dbReference>
<dbReference type="HOGENOM" id="CLU_008110_2_1_1"/>
<dbReference type="GO" id="GO:0042281">
    <property type="term" value="F:dolichyl pyrophosphate Man9GlcNAc2 alpha-1,3-glucosyltransferase activity"/>
    <property type="evidence" value="ECO:0007669"/>
    <property type="project" value="EnsemblFungi"/>
</dbReference>
<name>G8BYB6_TETPH</name>
<feature type="transmembrane region" description="Helical" evidence="10">
    <location>
        <begin position="212"/>
        <end position="229"/>
    </location>
</feature>
<dbReference type="EMBL" id="HE612865">
    <property type="protein sequence ID" value="CCE64858.1"/>
    <property type="molecule type" value="Genomic_DNA"/>
</dbReference>
<dbReference type="Proteomes" id="UP000005666">
    <property type="component" value="Chromosome 10"/>
</dbReference>
<keyword evidence="4 10" id="KW-0328">Glycosyltransferase</keyword>
<dbReference type="AlphaFoldDB" id="G8BYB6"/>
<dbReference type="GO" id="GO:0005789">
    <property type="term" value="C:endoplasmic reticulum membrane"/>
    <property type="evidence" value="ECO:0007669"/>
    <property type="project" value="UniProtKB-SubCell"/>
</dbReference>
<evidence type="ECO:0000313" key="11">
    <source>
        <dbReference type="EMBL" id="CCE64858.1"/>
    </source>
</evidence>
<dbReference type="GO" id="GO:0009060">
    <property type="term" value="P:aerobic respiration"/>
    <property type="evidence" value="ECO:0007669"/>
    <property type="project" value="EnsemblFungi"/>
</dbReference>
<feature type="transmembrane region" description="Helical" evidence="10">
    <location>
        <begin position="155"/>
        <end position="176"/>
    </location>
</feature>
<feature type="transmembrane region" description="Helical" evidence="10">
    <location>
        <begin position="346"/>
        <end position="368"/>
    </location>
</feature>
<feature type="transmembrane region" description="Helical" evidence="10">
    <location>
        <begin position="440"/>
        <end position="460"/>
    </location>
</feature>
<dbReference type="UniPathway" id="UPA00378"/>
<dbReference type="InterPro" id="IPR004856">
    <property type="entry name" value="Glyco_trans_ALG6/ALG8"/>
</dbReference>
<evidence type="ECO:0000313" key="12">
    <source>
        <dbReference type="Proteomes" id="UP000005666"/>
    </source>
</evidence>
<organism evidence="11 12">
    <name type="scientific">Tetrapisispora phaffii (strain ATCC 24235 / CBS 4417 / NBRC 1672 / NRRL Y-8282 / UCD 70-5)</name>
    <name type="common">Yeast</name>
    <name type="synonym">Fabospora phaffii</name>
    <dbReference type="NCBI Taxonomy" id="1071381"/>
    <lineage>
        <taxon>Eukaryota</taxon>
        <taxon>Fungi</taxon>
        <taxon>Dikarya</taxon>
        <taxon>Ascomycota</taxon>
        <taxon>Saccharomycotina</taxon>
        <taxon>Saccharomycetes</taxon>
        <taxon>Saccharomycetales</taxon>
        <taxon>Saccharomycetaceae</taxon>
        <taxon>Tetrapisispora</taxon>
    </lineage>
</organism>
<keyword evidence="9 10" id="KW-0472">Membrane</keyword>
<keyword evidence="12" id="KW-1185">Reference proteome</keyword>
<dbReference type="OMA" id="FQVPPMH"/>
<comment type="pathway">
    <text evidence="2 10">Protein modification; protein glycosylation.</text>
</comment>
<evidence type="ECO:0000256" key="8">
    <source>
        <dbReference type="ARBA" id="ARBA00022989"/>
    </source>
</evidence>
<evidence type="ECO:0000256" key="9">
    <source>
        <dbReference type="ARBA" id="ARBA00023136"/>
    </source>
</evidence>
<dbReference type="OrthoDB" id="5589195at2759"/>
<evidence type="ECO:0000256" key="6">
    <source>
        <dbReference type="ARBA" id="ARBA00022692"/>
    </source>
</evidence>
<feature type="transmembrane region" description="Helical" evidence="10">
    <location>
        <begin position="279"/>
        <end position="298"/>
    </location>
</feature>
<evidence type="ECO:0000256" key="7">
    <source>
        <dbReference type="ARBA" id="ARBA00022824"/>
    </source>
</evidence>
<keyword evidence="8 10" id="KW-1133">Transmembrane helix</keyword>
<dbReference type="PANTHER" id="PTHR12413:SF1">
    <property type="entry name" value="DOLICHYL PYROPHOSPHATE MAN9GLCNAC2 ALPHA-1,3-GLUCOSYLTRANSFERASE"/>
    <property type="match status" value="1"/>
</dbReference>
<proteinExistence type="inferred from homology"/>